<dbReference type="AlphaFoldDB" id="A0A2R5ESN1"/>
<dbReference type="PANTHER" id="PTHR42713:SF3">
    <property type="entry name" value="TRANSCRIPTIONAL REGULATORY PROTEIN HPTR"/>
    <property type="match status" value="1"/>
</dbReference>
<evidence type="ECO:0000256" key="1">
    <source>
        <dbReference type="ARBA" id="ARBA00004496"/>
    </source>
</evidence>
<evidence type="ECO:0000256" key="7">
    <source>
        <dbReference type="ARBA" id="ARBA00023163"/>
    </source>
</evidence>
<evidence type="ECO:0000256" key="4">
    <source>
        <dbReference type="ARBA" id="ARBA00023012"/>
    </source>
</evidence>
<protein>
    <submittedName>
        <fullName evidence="11">DNA-binding response regulator</fullName>
    </submittedName>
</protein>
<reference evidence="11 12" key="1">
    <citation type="submission" date="2017-08" db="EMBL/GenBank/DDBJ databases">
        <title>Substantial Increase in Enzyme Production by Combined Drug-Resistance Mutations in Paenibacillus agaridevorans.</title>
        <authorList>
            <person name="Tanaka Y."/>
            <person name="Funane K."/>
            <person name="Hosaka T."/>
            <person name="Shiwa Y."/>
            <person name="Fujita N."/>
            <person name="Miyazaki T."/>
            <person name="Yoshikawa H."/>
            <person name="Murakami K."/>
            <person name="Kasahara K."/>
            <person name="Inaoka T."/>
            <person name="Hiraga Y."/>
            <person name="Ochi K."/>
        </authorList>
    </citation>
    <scope>NUCLEOTIDE SEQUENCE [LARGE SCALE GENOMIC DNA]</scope>
    <source>
        <strain evidence="11 12">T-3040</strain>
    </source>
</reference>
<comment type="caution">
    <text evidence="11">The sequence shown here is derived from an EMBL/GenBank/DDBJ whole genome shotgun (WGS) entry which is preliminary data.</text>
</comment>
<keyword evidence="6 11" id="KW-0238">DNA-binding</keyword>
<dbReference type="RefSeq" id="WP_108994371.1">
    <property type="nucleotide sequence ID" value="NZ_BDQX01000244.1"/>
</dbReference>
<evidence type="ECO:0000256" key="2">
    <source>
        <dbReference type="ARBA" id="ARBA00022490"/>
    </source>
</evidence>
<accession>A0A2R5ESN1</accession>
<dbReference type="GO" id="GO:0005737">
    <property type="term" value="C:cytoplasm"/>
    <property type="evidence" value="ECO:0007669"/>
    <property type="project" value="UniProtKB-SubCell"/>
</dbReference>
<evidence type="ECO:0000313" key="12">
    <source>
        <dbReference type="Proteomes" id="UP000245202"/>
    </source>
</evidence>
<keyword evidence="5" id="KW-0805">Transcription regulation</keyword>
<keyword evidence="7" id="KW-0804">Transcription</keyword>
<dbReference type="PROSITE" id="PS00041">
    <property type="entry name" value="HTH_ARAC_FAMILY_1"/>
    <property type="match status" value="1"/>
</dbReference>
<dbReference type="GO" id="GO:0003700">
    <property type="term" value="F:DNA-binding transcription factor activity"/>
    <property type="evidence" value="ECO:0007669"/>
    <property type="project" value="InterPro"/>
</dbReference>
<name>A0A2R5ESN1_9BACL</name>
<dbReference type="InterPro" id="IPR011006">
    <property type="entry name" value="CheY-like_superfamily"/>
</dbReference>
<comment type="subcellular location">
    <subcellularLocation>
        <location evidence="1">Cytoplasm</location>
    </subcellularLocation>
</comment>
<dbReference type="PANTHER" id="PTHR42713">
    <property type="entry name" value="HISTIDINE KINASE-RELATED"/>
    <property type="match status" value="1"/>
</dbReference>
<feature type="domain" description="HTH araC/xylS-type" evidence="9">
    <location>
        <begin position="425"/>
        <end position="523"/>
    </location>
</feature>
<dbReference type="InterPro" id="IPR009057">
    <property type="entry name" value="Homeodomain-like_sf"/>
</dbReference>
<feature type="modified residue" description="4-aspartylphosphate" evidence="8">
    <location>
        <position position="55"/>
    </location>
</feature>
<keyword evidence="4" id="KW-0902">Two-component regulatory system</keyword>
<dbReference type="Pfam" id="PF12833">
    <property type="entry name" value="HTH_18"/>
    <property type="match status" value="1"/>
</dbReference>
<dbReference type="InterPro" id="IPR051552">
    <property type="entry name" value="HptR"/>
</dbReference>
<dbReference type="PROSITE" id="PS50110">
    <property type="entry name" value="RESPONSE_REGULATORY"/>
    <property type="match status" value="1"/>
</dbReference>
<evidence type="ECO:0000259" key="10">
    <source>
        <dbReference type="PROSITE" id="PS50110"/>
    </source>
</evidence>
<keyword evidence="2" id="KW-0963">Cytoplasm</keyword>
<organism evidence="11 12">
    <name type="scientific">Paenibacillus agaridevorans</name>
    <dbReference type="NCBI Taxonomy" id="171404"/>
    <lineage>
        <taxon>Bacteria</taxon>
        <taxon>Bacillati</taxon>
        <taxon>Bacillota</taxon>
        <taxon>Bacilli</taxon>
        <taxon>Bacillales</taxon>
        <taxon>Paenibacillaceae</taxon>
        <taxon>Paenibacillus</taxon>
    </lineage>
</organism>
<dbReference type="InterPro" id="IPR018060">
    <property type="entry name" value="HTH_AraC"/>
</dbReference>
<evidence type="ECO:0000256" key="3">
    <source>
        <dbReference type="ARBA" id="ARBA00022553"/>
    </source>
</evidence>
<evidence type="ECO:0000259" key="9">
    <source>
        <dbReference type="PROSITE" id="PS01124"/>
    </source>
</evidence>
<gene>
    <name evidence="11" type="ORF">PAT3040_04365</name>
</gene>
<dbReference type="SMART" id="SM00342">
    <property type="entry name" value="HTH_ARAC"/>
    <property type="match status" value="1"/>
</dbReference>
<dbReference type="EMBL" id="BDQX01000244">
    <property type="protein sequence ID" value="GBG09706.1"/>
    <property type="molecule type" value="Genomic_DNA"/>
</dbReference>
<dbReference type="SUPFAM" id="SSF46689">
    <property type="entry name" value="Homeodomain-like"/>
    <property type="match status" value="1"/>
</dbReference>
<dbReference type="Gene3D" id="1.10.10.60">
    <property type="entry name" value="Homeodomain-like"/>
    <property type="match status" value="2"/>
</dbReference>
<dbReference type="SUPFAM" id="SSF52172">
    <property type="entry name" value="CheY-like"/>
    <property type="match status" value="1"/>
</dbReference>
<dbReference type="GO" id="GO:0000160">
    <property type="term" value="P:phosphorelay signal transduction system"/>
    <property type="evidence" value="ECO:0007669"/>
    <property type="project" value="UniProtKB-KW"/>
</dbReference>
<evidence type="ECO:0000313" key="11">
    <source>
        <dbReference type="EMBL" id="GBG09706.1"/>
    </source>
</evidence>
<evidence type="ECO:0000256" key="6">
    <source>
        <dbReference type="ARBA" id="ARBA00023125"/>
    </source>
</evidence>
<dbReference type="GO" id="GO:0043565">
    <property type="term" value="F:sequence-specific DNA binding"/>
    <property type="evidence" value="ECO:0007669"/>
    <property type="project" value="InterPro"/>
</dbReference>
<feature type="domain" description="Response regulatory" evidence="10">
    <location>
        <begin position="3"/>
        <end position="120"/>
    </location>
</feature>
<dbReference type="InterPro" id="IPR018062">
    <property type="entry name" value="HTH_AraC-typ_CS"/>
</dbReference>
<dbReference type="Pfam" id="PF00072">
    <property type="entry name" value="Response_reg"/>
    <property type="match status" value="1"/>
</dbReference>
<evidence type="ECO:0000256" key="5">
    <source>
        <dbReference type="ARBA" id="ARBA00023015"/>
    </source>
</evidence>
<dbReference type="InterPro" id="IPR001789">
    <property type="entry name" value="Sig_transdc_resp-reg_receiver"/>
</dbReference>
<dbReference type="PROSITE" id="PS01124">
    <property type="entry name" value="HTH_ARAC_FAMILY_2"/>
    <property type="match status" value="1"/>
</dbReference>
<dbReference type="Gene3D" id="3.40.50.2300">
    <property type="match status" value="1"/>
</dbReference>
<dbReference type="Proteomes" id="UP000245202">
    <property type="component" value="Unassembled WGS sequence"/>
</dbReference>
<keyword evidence="3 8" id="KW-0597">Phosphoprotein</keyword>
<dbReference type="SMART" id="SM00448">
    <property type="entry name" value="REC"/>
    <property type="match status" value="1"/>
</dbReference>
<sequence>MFRVIIADDEYDIRQGLKQVIDWYGEGFVIVGEAEDGDEAMELYKKERPNLLITDIKMPGMNGLQLSRAVKELDEGANIIILSGYDDFVYAKEAIQYGVSSYLLKPVDEDELRTVLASVRRSLEEEWSNDYLTRKREKWVHDYFFQKLIRGESIQKEVAETMRWQAVLERHYFRVLLIELSGYGDMLLELRESDIHLIRFAVRNILEEIVRTSGNGFVFEECEQRFGILLVGEDRELSIDSIDPVLQQIVDFTKDYAKQKVMVGVGVAVGHASSIVRSYEQAKSALGKAFFDSQAKIFTVEEAAGGVPAWSLDWHADMLKKEVFGANRAGWKRELRALFHELEKRSAPLSTVRNAIVYAIMQLSRLVIEQEGDWKQLYADRYGETDWIAEMKSQEKAEEELTQLCESISEFLRKTRETPPDSEIGGVVAYIRSHYWEDINLKKIAGMFYITSGYLGQLFKKETGKYFNDFINEIRVEAAKQLLRDPRWSIADIAEKVGYKNTNHLYLHFKNYAGISPGDYRKQL</sequence>
<proteinExistence type="predicted"/>
<evidence type="ECO:0000256" key="8">
    <source>
        <dbReference type="PROSITE-ProRule" id="PRU00169"/>
    </source>
</evidence>
<keyword evidence="12" id="KW-1185">Reference proteome</keyword>
<dbReference type="CDD" id="cd17536">
    <property type="entry name" value="REC_YesN-like"/>
    <property type="match status" value="1"/>
</dbReference>